<dbReference type="RefSeq" id="YP_010660918.1">
    <property type="nucleotide sequence ID" value="NC_070882.1"/>
</dbReference>
<organism evidence="1 2">
    <name type="scientific">Pseudomonas phage vB_PaeM_PS119XW</name>
    <dbReference type="NCBI Taxonomy" id="2601632"/>
    <lineage>
        <taxon>Viruses</taxon>
        <taxon>Duplodnaviria</taxon>
        <taxon>Heunggongvirae</taxon>
        <taxon>Uroviricota</taxon>
        <taxon>Caudoviricetes</taxon>
        <taxon>Chimalliviridae</taxon>
        <taxon>Pawinskivirus</taxon>
        <taxon>Pawinskivirus PS119XW</taxon>
    </lineage>
</organism>
<protein>
    <recommendedName>
        <fullName evidence="3">UvsX protein</fullName>
    </recommendedName>
</protein>
<name>A0A5C1K731_9CAUD</name>
<proteinExistence type="predicted"/>
<dbReference type="EMBL" id="MN103543">
    <property type="protein sequence ID" value="QEM41907.1"/>
    <property type="molecule type" value="Genomic_DNA"/>
</dbReference>
<evidence type="ECO:0000313" key="1">
    <source>
        <dbReference type="EMBL" id="QEM41907.1"/>
    </source>
</evidence>
<reference evidence="1 2" key="1">
    <citation type="submission" date="2019-06" db="EMBL/GenBank/DDBJ databases">
        <title>A distant relative of Phikzvirus genus phages from a therapeutic phage collection.</title>
        <authorList>
            <person name="Hejnowicz M.S."/>
            <person name="Dabrowski K."/>
            <person name="Gawor J."/>
            <person name="Weber-Dabrowska B."/>
            <person name="Gromadka R."/>
            <person name="Lobocka M.B."/>
        </authorList>
    </citation>
    <scope>NUCLEOTIDE SEQUENCE [LARGE SCALE GENOMIC DNA]</scope>
</reference>
<accession>A0A5C1K731</accession>
<evidence type="ECO:0008006" key="3">
    <source>
        <dbReference type="Google" id="ProtNLM"/>
    </source>
</evidence>
<evidence type="ECO:0000313" key="2">
    <source>
        <dbReference type="Proteomes" id="UP000322144"/>
    </source>
</evidence>
<keyword evidence="2" id="KW-1185">Reference proteome</keyword>
<sequence>MFAKHFQRPAFRPAVNIGCLMDVSTGKYEQGKHGEMICNGGLGPMTGIASRPNNFKTALAVYMLAMVRRAMPGSHGMIYDTEGTLNPVARFSSLAAQFSDLQKIDWEHDEQFMFTDLSRYTGDEFFKLFRTALGEKEKAEKEYQRTTPFLDVEGNNKKCMYPTTGLIDSFSKFIVTAVSDMYEKNAIGASGNNTDAMTNGKAKNQLFNQLPQVCAKTGTYIVLTAHTGDIIQMEMYPTDKRNLSHMKKDTVLKGVSSGFYSLPNNVFSIESNKPLVNKEKMPLYPIDNSTAMEGDTDLKILEVMNLRGKGGITGLPFHIVVSQTEGVLPSLTEFHYCKENGWGIGGNLLNYYIELCPDIKLSRTTVRKKLMENESLRRAVEIQSEMLQLIQFQRWTAEDVCDPKTLYEDLKAMGYDWDMILNTTRGYWMCEEDEALTDKKFLSTYDLLRMRTGDYKPYWMTDDERAKIIPLDLAKAKAA</sequence>
<dbReference type="Gene3D" id="3.40.50.300">
    <property type="entry name" value="P-loop containing nucleotide triphosphate hydrolases"/>
    <property type="match status" value="1"/>
</dbReference>
<dbReference type="KEGG" id="vg:77936928"/>
<dbReference type="GeneID" id="77936928"/>
<dbReference type="Proteomes" id="UP000322144">
    <property type="component" value="Segment"/>
</dbReference>
<dbReference type="InterPro" id="IPR027417">
    <property type="entry name" value="P-loop_NTPase"/>
</dbReference>